<dbReference type="PANTHER" id="PTHR46229:SF2">
    <property type="entry name" value="BOLA-LIKE PROTEIN 1"/>
    <property type="match status" value="1"/>
</dbReference>
<dbReference type="InterPro" id="IPR036065">
    <property type="entry name" value="BolA-like_sf"/>
</dbReference>
<evidence type="ECO:0000256" key="2">
    <source>
        <dbReference type="RuleBase" id="RU003860"/>
    </source>
</evidence>
<dbReference type="EMBL" id="JBBMRA010000004">
    <property type="protein sequence ID" value="MEM5535929.1"/>
    <property type="molecule type" value="Genomic_DNA"/>
</dbReference>
<comment type="similarity">
    <text evidence="1 2">Belongs to the BolA/IbaG family.</text>
</comment>
<evidence type="ECO:0000256" key="1">
    <source>
        <dbReference type="ARBA" id="ARBA00005578"/>
    </source>
</evidence>
<gene>
    <name evidence="3" type="ORF">WNY58_05945</name>
</gene>
<comment type="caution">
    <text evidence="3">The sequence shown here is derived from an EMBL/GenBank/DDBJ whole genome shotgun (WGS) entry which is preliminary data.</text>
</comment>
<evidence type="ECO:0000313" key="4">
    <source>
        <dbReference type="Proteomes" id="UP001449225"/>
    </source>
</evidence>
<dbReference type="PANTHER" id="PTHR46229">
    <property type="entry name" value="BOLA TRANSCRIPTION REGULATOR"/>
    <property type="match status" value="1"/>
</dbReference>
<dbReference type="Pfam" id="PF01722">
    <property type="entry name" value="BolA"/>
    <property type="match status" value="1"/>
</dbReference>
<accession>A0ABU9TQD3</accession>
<evidence type="ECO:0000313" key="3">
    <source>
        <dbReference type="EMBL" id="MEM5535929.1"/>
    </source>
</evidence>
<name>A0ABU9TQD3_9GAMM</name>
<dbReference type="InterPro" id="IPR002634">
    <property type="entry name" value="BolA"/>
</dbReference>
<reference evidence="3 4" key="1">
    <citation type="submission" date="2024-03" db="EMBL/GenBank/DDBJ databases">
        <title>Community enrichment and isolation of bacterial strains for fucoidan degradation.</title>
        <authorList>
            <person name="Sichert A."/>
        </authorList>
    </citation>
    <scope>NUCLEOTIDE SEQUENCE [LARGE SCALE GENOMIC DNA]</scope>
    <source>
        <strain evidence="3 4">AS76</strain>
    </source>
</reference>
<dbReference type="InterPro" id="IPR050961">
    <property type="entry name" value="BolA/IbaG_stress_morph_reg"/>
</dbReference>
<sequence>MSTEAIIKTKLEAGLSIEHLTIENESHMHSGPATDSHFKVTVVSEDFLGKRLVQRHQLIYGLLADEMKHPIHALSMHLFTQQEWQAKGETVMPSPKCLGGSKGEH</sequence>
<dbReference type="SUPFAM" id="SSF82657">
    <property type="entry name" value="BolA-like"/>
    <property type="match status" value="1"/>
</dbReference>
<keyword evidence="4" id="KW-1185">Reference proteome</keyword>
<proteinExistence type="inferred from homology"/>
<organism evidence="3 4">
    <name type="scientific">Neptuniibacter pectenicola</name>
    <dbReference type="NCBI Taxonomy" id="1806669"/>
    <lineage>
        <taxon>Bacteria</taxon>
        <taxon>Pseudomonadati</taxon>
        <taxon>Pseudomonadota</taxon>
        <taxon>Gammaproteobacteria</taxon>
        <taxon>Oceanospirillales</taxon>
        <taxon>Oceanospirillaceae</taxon>
        <taxon>Neptuniibacter</taxon>
    </lineage>
</organism>
<dbReference type="PIRSF" id="PIRSF003113">
    <property type="entry name" value="BolA"/>
    <property type="match status" value="1"/>
</dbReference>
<dbReference type="Gene3D" id="3.10.20.90">
    <property type="entry name" value="Phosphatidylinositol 3-kinase Catalytic Subunit, Chain A, domain 1"/>
    <property type="match status" value="1"/>
</dbReference>
<dbReference type="Proteomes" id="UP001449225">
    <property type="component" value="Unassembled WGS sequence"/>
</dbReference>
<dbReference type="RefSeq" id="WP_342854002.1">
    <property type="nucleotide sequence ID" value="NZ_JBBMRA010000004.1"/>
</dbReference>
<protein>
    <submittedName>
        <fullName evidence="3">BolA family protein</fullName>
    </submittedName>
</protein>